<organism evidence="1 2">
    <name type="scientific">Strongyloides papillosus</name>
    <name type="common">Intestinal threadworm</name>
    <dbReference type="NCBI Taxonomy" id="174720"/>
    <lineage>
        <taxon>Eukaryota</taxon>
        <taxon>Metazoa</taxon>
        <taxon>Ecdysozoa</taxon>
        <taxon>Nematoda</taxon>
        <taxon>Chromadorea</taxon>
        <taxon>Rhabditida</taxon>
        <taxon>Tylenchina</taxon>
        <taxon>Panagrolaimomorpha</taxon>
        <taxon>Strongyloidoidea</taxon>
        <taxon>Strongyloididae</taxon>
        <taxon>Strongyloides</taxon>
    </lineage>
</organism>
<dbReference type="AlphaFoldDB" id="A0A0N5B2F1"/>
<sequence>MLSPIYYHDGIYTPYRNRSCDINITTPDTYNIDVAELKSKFEDPSISNENNRIRLMSKRRLNKIAAQKLLKSRGFLKDNDITYGALTLPDYNKSDCNLERNNNAIYEEKECLWTPIRHHPNVKVSNLIKNLENLEREGCLKTPSRYLKRAFEELRLNLTPISTPSSIDSSFNSEKEKDSKQRRGFKKSKISLIPVLKYRIPSRESIFRRSSLKKLCMVNDNKNKDSTETENCPTHVTKINEHTKLTKKSKIPKLFNKKKSNN</sequence>
<evidence type="ECO:0000313" key="1">
    <source>
        <dbReference type="Proteomes" id="UP000046392"/>
    </source>
</evidence>
<dbReference type="WBParaSite" id="SPAL_0000025800.1">
    <property type="protein sequence ID" value="SPAL_0000025800.1"/>
    <property type="gene ID" value="SPAL_0000025800"/>
</dbReference>
<dbReference type="Proteomes" id="UP000046392">
    <property type="component" value="Unplaced"/>
</dbReference>
<protein>
    <submittedName>
        <fullName evidence="2">Uncharacterized protein</fullName>
    </submittedName>
</protein>
<evidence type="ECO:0000313" key="2">
    <source>
        <dbReference type="WBParaSite" id="SPAL_0000025800.1"/>
    </source>
</evidence>
<reference evidence="2" key="1">
    <citation type="submission" date="2017-02" db="UniProtKB">
        <authorList>
            <consortium name="WormBaseParasite"/>
        </authorList>
    </citation>
    <scope>IDENTIFICATION</scope>
</reference>
<accession>A0A0N5B2F1</accession>
<name>A0A0N5B2F1_STREA</name>
<proteinExistence type="predicted"/>
<keyword evidence="1" id="KW-1185">Reference proteome</keyword>